<dbReference type="RefSeq" id="WP_376801123.1">
    <property type="nucleotide sequence ID" value="NZ_DBNB01000004.1"/>
</dbReference>
<feature type="transmembrane region" description="Helical" evidence="1">
    <location>
        <begin position="31"/>
        <end position="52"/>
    </location>
</feature>
<evidence type="ECO:0000313" key="3">
    <source>
        <dbReference type="Proteomes" id="UP000192872"/>
    </source>
</evidence>
<feature type="transmembrane region" description="Helical" evidence="1">
    <location>
        <begin position="64"/>
        <end position="84"/>
    </location>
</feature>
<evidence type="ECO:0000256" key="1">
    <source>
        <dbReference type="SAM" id="Phobius"/>
    </source>
</evidence>
<feature type="transmembrane region" description="Helical" evidence="1">
    <location>
        <begin position="152"/>
        <end position="169"/>
    </location>
</feature>
<sequence>MVAGLALALKAIATAGTVVLASTIAERTRPAIAAMILALPVSAGPGYLLLALQHDAAFLASASLAGLPVNISTAVLVVIYAAFARRGMDVVPALAVGGVVWLAVTLLLHLLPPTLFAAALALAITYPVILWATWSWRRGPPHQTVARRWYDVPVRACLVATIVVTIVSLSDWIGPVATGSALLFPTTYFSFMLLMHRRLGGGLVASAMIQSLFMLIGFIGGMLALYICSSRDHLTLGLVLLFLIPVIYALSVLMWMGWRARA</sequence>
<comment type="caution">
    <text evidence="2">The sequence shown here is derived from an EMBL/GenBank/DDBJ whole genome shotgun (WGS) entry which is preliminary data.</text>
</comment>
<accession>A0A1W9HUA2</accession>
<name>A0A1W9HUA2_9HYPH</name>
<proteinExistence type="predicted"/>
<feature type="transmembrane region" description="Helical" evidence="1">
    <location>
        <begin position="115"/>
        <end position="132"/>
    </location>
</feature>
<dbReference type="EMBL" id="LWDL01000024">
    <property type="protein sequence ID" value="OQW50781.1"/>
    <property type="molecule type" value="Genomic_DNA"/>
</dbReference>
<gene>
    <name evidence="2" type="ORF">A4S15_13360</name>
</gene>
<organism evidence="2 3">
    <name type="scientific">Candidatus Raskinella chloraquaticus</name>
    <dbReference type="NCBI Taxonomy" id="1951219"/>
    <lineage>
        <taxon>Bacteria</taxon>
        <taxon>Pseudomonadati</taxon>
        <taxon>Pseudomonadota</taxon>
        <taxon>Alphaproteobacteria</taxon>
        <taxon>Hyphomicrobiales</taxon>
        <taxon>Phreatobacteraceae</taxon>
        <taxon>Candidatus Raskinella</taxon>
    </lineage>
</organism>
<keyword evidence="1" id="KW-0472">Membrane</keyword>
<dbReference type="STRING" id="1827387.A4S15_13360"/>
<keyword evidence="1" id="KW-0812">Transmembrane</keyword>
<dbReference type="Proteomes" id="UP000192872">
    <property type="component" value="Unassembled WGS sequence"/>
</dbReference>
<feature type="transmembrane region" description="Helical" evidence="1">
    <location>
        <begin position="234"/>
        <end position="258"/>
    </location>
</feature>
<feature type="transmembrane region" description="Helical" evidence="1">
    <location>
        <begin position="207"/>
        <end position="227"/>
    </location>
</feature>
<evidence type="ECO:0000313" key="2">
    <source>
        <dbReference type="EMBL" id="OQW50781.1"/>
    </source>
</evidence>
<protein>
    <submittedName>
        <fullName evidence="2">Uncharacterized protein</fullName>
    </submittedName>
</protein>
<feature type="transmembrane region" description="Helical" evidence="1">
    <location>
        <begin position="90"/>
        <end position="108"/>
    </location>
</feature>
<keyword evidence="1" id="KW-1133">Transmembrane helix</keyword>
<dbReference type="AlphaFoldDB" id="A0A1W9HUA2"/>
<reference evidence="2 3" key="1">
    <citation type="journal article" date="2017" name="Water Res.">
        <title>Comammox in drinking water systems.</title>
        <authorList>
            <person name="Wang Y."/>
            <person name="Ma L."/>
            <person name="Mao Y."/>
            <person name="Jiang X."/>
            <person name="Xia Y."/>
            <person name="Yu K."/>
            <person name="Li B."/>
            <person name="Zhang T."/>
        </authorList>
    </citation>
    <scope>NUCLEOTIDE SEQUENCE [LARGE SCALE GENOMIC DNA]</scope>
    <source>
        <strain evidence="2">SG_bin8</strain>
    </source>
</reference>